<evidence type="ECO:0000313" key="1">
    <source>
        <dbReference type="EMBL" id="GAA0326042.1"/>
    </source>
</evidence>
<sequence length="255" mass="30041">MGLFINKKSHPEVYKNKNNIKAPNQDMVHYNYITELIKEQQRTNKALAESLAEIKQQYVVQDAKQTQHWNHVKDQMDDLIIRDTQREEFENAMMERLDELDDKNLELQKILENESVIKQTIMDHINHLSESNKEIADRLEKSEAINQFLKHKLNQQYTLQKEVAETLSNTKEFQSGVLERLDHQEAVTEKISRQLNHIRSIIFERTNYLATKIEDGYQITSNYVYKLMTGSDQPLTFSLLNQKKKEETKQASSSK</sequence>
<protein>
    <submittedName>
        <fullName evidence="1">Uncharacterized protein</fullName>
    </submittedName>
</protein>
<proteinExistence type="predicted"/>
<dbReference type="Proteomes" id="UP001500782">
    <property type="component" value="Unassembled WGS sequence"/>
</dbReference>
<dbReference type="EMBL" id="BAAADJ010000017">
    <property type="protein sequence ID" value="GAA0326042.1"/>
    <property type="molecule type" value="Genomic_DNA"/>
</dbReference>
<organism evidence="1 2">
    <name type="scientific">Bacillus carboniphilus</name>
    <dbReference type="NCBI Taxonomy" id="86663"/>
    <lineage>
        <taxon>Bacteria</taxon>
        <taxon>Bacillati</taxon>
        <taxon>Bacillota</taxon>
        <taxon>Bacilli</taxon>
        <taxon>Bacillales</taxon>
        <taxon>Bacillaceae</taxon>
        <taxon>Bacillus</taxon>
    </lineage>
</organism>
<keyword evidence="2" id="KW-1185">Reference proteome</keyword>
<evidence type="ECO:0000313" key="2">
    <source>
        <dbReference type="Proteomes" id="UP001500782"/>
    </source>
</evidence>
<accession>A0ABP3FTZ7</accession>
<name>A0ABP3FTZ7_9BACI</name>
<comment type="caution">
    <text evidence="1">The sequence shown here is derived from an EMBL/GenBank/DDBJ whole genome shotgun (WGS) entry which is preliminary data.</text>
</comment>
<gene>
    <name evidence="1" type="ORF">GCM10008967_15770</name>
</gene>
<dbReference type="RefSeq" id="WP_343797948.1">
    <property type="nucleotide sequence ID" value="NZ_BAAADJ010000017.1"/>
</dbReference>
<reference evidence="2" key="1">
    <citation type="journal article" date="2019" name="Int. J. Syst. Evol. Microbiol.">
        <title>The Global Catalogue of Microorganisms (GCM) 10K type strain sequencing project: providing services to taxonomists for standard genome sequencing and annotation.</title>
        <authorList>
            <consortium name="The Broad Institute Genomics Platform"/>
            <consortium name="The Broad Institute Genome Sequencing Center for Infectious Disease"/>
            <person name="Wu L."/>
            <person name="Ma J."/>
        </authorList>
    </citation>
    <scope>NUCLEOTIDE SEQUENCE [LARGE SCALE GENOMIC DNA]</scope>
    <source>
        <strain evidence="2">JCM 9731</strain>
    </source>
</reference>